<dbReference type="InterPro" id="IPR045339">
    <property type="entry name" value="DUF6534"/>
</dbReference>
<keyword evidence="4" id="KW-1185">Reference proteome</keyword>
<dbReference type="Proteomes" id="UP001213000">
    <property type="component" value="Unassembled WGS sequence"/>
</dbReference>
<feature type="domain" description="DUF6534" evidence="2">
    <location>
        <begin position="1"/>
        <end position="59"/>
    </location>
</feature>
<reference evidence="3" key="1">
    <citation type="submission" date="2022-07" db="EMBL/GenBank/DDBJ databases">
        <title>Genome Sequence of Leucocoprinus birnbaumii.</title>
        <authorList>
            <person name="Buettner E."/>
        </authorList>
    </citation>
    <scope>NUCLEOTIDE SEQUENCE</scope>
    <source>
        <strain evidence="3">VT141</strain>
    </source>
</reference>
<keyword evidence="1" id="KW-1133">Transmembrane helix</keyword>
<sequence length="125" mass="13377">MIKTLSTIAINTGVILSISALAVFVLFFLTVDAGIYLGIFWPSSKLYFNSLIASLNSRDFIRKQGKSEGAISISTGIRMQQSSLLQFSDMTAGDSEISGSDGRTLGHKASVGFNKEHSSLAHSLS</sequence>
<feature type="transmembrane region" description="Helical" evidence="1">
    <location>
        <begin position="7"/>
        <end position="29"/>
    </location>
</feature>
<evidence type="ECO:0000256" key="1">
    <source>
        <dbReference type="SAM" id="Phobius"/>
    </source>
</evidence>
<keyword evidence="1" id="KW-0472">Membrane</keyword>
<feature type="transmembrane region" description="Helical" evidence="1">
    <location>
        <begin position="35"/>
        <end position="56"/>
    </location>
</feature>
<gene>
    <name evidence="3" type="ORF">NP233_g6736</name>
</gene>
<comment type="caution">
    <text evidence="3">The sequence shown here is derived from an EMBL/GenBank/DDBJ whole genome shotgun (WGS) entry which is preliminary data.</text>
</comment>
<evidence type="ECO:0000313" key="4">
    <source>
        <dbReference type="Proteomes" id="UP001213000"/>
    </source>
</evidence>
<organism evidence="3 4">
    <name type="scientific">Leucocoprinus birnbaumii</name>
    <dbReference type="NCBI Taxonomy" id="56174"/>
    <lineage>
        <taxon>Eukaryota</taxon>
        <taxon>Fungi</taxon>
        <taxon>Dikarya</taxon>
        <taxon>Basidiomycota</taxon>
        <taxon>Agaricomycotina</taxon>
        <taxon>Agaricomycetes</taxon>
        <taxon>Agaricomycetidae</taxon>
        <taxon>Agaricales</taxon>
        <taxon>Agaricineae</taxon>
        <taxon>Agaricaceae</taxon>
        <taxon>Leucocoprinus</taxon>
    </lineage>
</organism>
<dbReference type="EMBL" id="JANIEX010000455">
    <property type="protein sequence ID" value="KAJ3566863.1"/>
    <property type="molecule type" value="Genomic_DNA"/>
</dbReference>
<evidence type="ECO:0000313" key="3">
    <source>
        <dbReference type="EMBL" id="KAJ3566863.1"/>
    </source>
</evidence>
<dbReference type="AlphaFoldDB" id="A0AAD5VQH9"/>
<evidence type="ECO:0000259" key="2">
    <source>
        <dbReference type="Pfam" id="PF20152"/>
    </source>
</evidence>
<proteinExistence type="predicted"/>
<protein>
    <recommendedName>
        <fullName evidence="2">DUF6534 domain-containing protein</fullName>
    </recommendedName>
</protein>
<dbReference type="Pfam" id="PF20152">
    <property type="entry name" value="DUF6534"/>
    <property type="match status" value="1"/>
</dbReference>
<accession>A0AAD5VQH9</accession>
<keyword evidence="1" id="KW-0812">Transmembrane</keyword>
<name>A0AAD5VQH9_9AGAR</name>